<dbReference type="RefSeq" id="WP_188700689.1">
    <property type="nucleotide sequence ID" value="NZ_BMMQ01000003.1"/>
</dbReference>
<comment type="caution">
    <text evidence="2">The sequence shown here is derived from an EMBL/GenBank/DDBJ whole genome shotgun (WGS) entry which is preliminary data.</text>
</comment>
<evidence type="ECO:0000259" key="1">
    <source>
        <dbReference type="Pfam" id="PF04480"/>
    </source>
</evidence>
<organism evidence="2 3">
    <name type="scientific">Microbacterium nanhaiense</name>
    <dbReference type="NCBI Taxonomy" id="1301026"/>
    <lineage>
        <taxon>Bacteria</taxon>
        <taxon>Bacillati</taxon>
        <taxon>Actinomycetota</taxon>
        <taxon>Actinomycetes</taxon>
        <taxon>Micrococcales</taxon>
        <taxon>Microbacteriaceae</taxon>
        <taxon>Microbacterium</taxon>
    </lineage>
</organism>
<protein>
    <recommendedName>
        <fullName evidence="1">DUF559 domain-containing protein</fullName>
    </recommendedName>
</protein>
<sequence length="321" mass="34908">MTARTPLPEQLGSAFHVSEAISMGVSRSRLNGSDLMAPFRGARTTLPPEPDDAPPEHRVLRLARAAAPLLGPNQFFSHETAAAAWGVPIHVREELHVTVFGNASFPRVAGLTGHRALPRMARRVLRDGLPVASPATTWAMLSHRSLDTLVVAGDYLCRVWRDGRPGAGTPPLATIGELRAAVFAGRRIGGAKLRAALELIAVDSWSPRESMTRIALLRAGLPMPELNRDIRDSRGTFLGCVDMCFPDFHVIVEYQGEQHARTYAADVERIARLRAAGWNVIEVTKELLADPYRLAARVRAALLAGGWDPSRTARVLAASFT</sequence>
<accession>A0ABQ2N1C8</accession>
<dbReference type="Pfam" id="PF04480">
    <property type="entry name" value="DUF559"/>
    <property type="match status" value="1"/>
</dbReference>
<gene>
    <name evidence="2" type="ORF">GCM10010910_14260</name>
</gene>
<dbReference type="EMBL" id="BMMQ01000003">
    <property type="protein sequence ID" value="GGO62933.1"/>
    <property type="molecule type" value="Genomic_DNA"/>
</dbReference>
<evidence type="ECO:0000313" key="3">
    <source>
        <dbReference type="Proteomes" id="UP000638043"/>
    </source>
</evidence>
<dbReference type="InterPro" id="IPR011335">
    <property type="entry name" value="Restrct_endonuc-II-like"/>
</dbReference>
<feature type="domain" description="DUF559" evidence="1">
    <location>
        <begin position="241"/>
        <end position="286"/>
    </location>
</feature>
<proteinExistence type="predicted"/>
<name>A0ABQ2N1C8_9MICO</name>
<dbReference type="Proteomes" id="UP000638043">
    <property type="component" value="Unassembled WGS sequence"/>
</dbReference>
<dbReference type="SUPFAM" id="SSF52980">
    <property type="entry name" value="Restriction endonuclease-like"/>
    <property type="match status" value="1"/>
</dbReference>
<evidence type="ECO:0000313" key="2">
    <source>
        <dbReference type="EMBL" id="GGO62933.1"/>
    </source>
</evidence>
<keyword evidence="3" id="KW-1185">Reference proteome</keyword>
<reference evidence="3" key="1">
    <citation type="journal article" date="2019" name="Int. J. Syst. Evol. Microbiol.">
        <title>The Global Catalogue of Microorganisms (GCM) 10K type strain sequencing project: providing services to taxonomists for standard genome sequencing and annotation.</title>
        <authorList>
            <consortium name="The Broad Institute Genomics Platform"/>
            <consortium name="The Broad Institute Genome Sequencing Center for Infectious Disease"/>
            <person name="Wu L."/>
            <person name="Ma J."/>
        </authorList>
    </citation>
    <scope>NUCLEOTIDE SEQUENCE [LARGE SCALE GENOMIC DNA]</scope>
    <source>
        <strain evidence="3">CGMCC 4.7181</strain>
    </source>
</reference>
<dbReference type="InterPro" id="IPR007569">
    <property type="entry name" value="DUF559"/>
</dbReference>